<evidence type="ECO:0000313" key="5">
    <source>
        <dbReference type="EMBL" id="CAG8513913.1"/>
    </source>
</evidence>
<keyword evidence="6" id="KW-1185">Reference proteome</keyword>
<dbReference type="OrthoDB" id="416470at2759"/>
<accession>A0A9N9A0T4</accession>
<evidence type="ECO:0000313" key="6">
    <source>
        <dbReference type="Proteomes" id="UP000789739"/>
    </source>
</evidence>
<dbReference type="InterPro" id="IPR036394">
    <property type="entry name" value="Ribosomal_uL22_sf"/>
</dbReference>
<sequence length="288" mass="33335">MVLSIGQIFYCVLLVINAIAVLNEQRFLARIGMSPQSDQGFGGDGPSLKTNIINLISAVRTLMRKHFRFVHTTPCLRADKQTVPTRQLPAVGASSIFDMVEEKDDIEAAKKKGRQRAKLCNPFRKPVVTEASKRHTEHNYSTMDFRIAPRKLNMLARQINGKNVNYAISQMQFSPKKASKKIMNSLCTARDHAWRYKMMDPKKLYIDRAWVGKGLYRRKRAYGARGRLFTLKLKKAHMKFVVKEAKQEGEGRPEKKKIKGMNWEKKKKVWMPLLEDKPIYNPSKFYNW</sequence>
<keyword evidence="2 4" id="KW-0689">Ribosomal protein</keyword>
<dbReference type="SUPFAM" id="SSF54843">
    <property type="entry name" value="Ribosomal protein L22"/>
    <property type="match status" value="1"/>
</dbReference>
<comment type="similarity">
    <text evidence="1 4">Belongs to the universal ribosomal protein uL22 family.</text>
</comment>
<dbReference type="Pfam" id="PF00237">
    <property type="entry name" value="Ribosomal_L22"/>
    <property type="match status" value="1"/>
</dbReference>
<dbReference type="PANTHER" id="PTHR13501:SF8">
    <property type="entry name" value="LARGE RIBOSOMAL SUBUNIT PROTEIN UL22M"/>
    <property type="match status" value="1"/>
</dbReference>
<dbReference type="Pfam" id="PF08571">
    <property type="entry name" value="Yos1"/>
    <property type="match status" value="1"/>
</dbReference>
<dbReference type="CDD" id="cd00336">
    <property type="entry name" value="Ribosomal_L22"/>
    <property type="match status" value="1"/>
</dbReference>
<dbReference type="InterPro" id="IPR001063">
    <property type="entry name" value="Ribosomal_uL22"/>
</dbReference>
<evidence type="ECO:0000256" key="2">
    <source>
        <dbReference type="ARBA" id="ARBA00022980"/>
    </source>
</evidence>
<keyword evidence="3 4" id="KW-0687">Ribonucleoprotein</keyword>
<dbReference type="GO" id="GO:0005762">
    <property type="term" value="C:mitochondrial large ribosomal subunit"/>
    <property type="evidence" value="ECO:0007669"/>
    <property type="project" value="TreeGrafter"/>
</dbReference>
<dbReference type="Gene3D" id="3.90.470.10">
    <property type="entry name" value="Ribosomal protein L22/L17"/>
    <property type="match status" value="1"/>
</dbReference>
<comment type="caution">
    <text evidence="5">The sequence shown here is derived from an EMBL/GenBank/DDBJ whole genome shotgun (WGS) entry which is preliminary data.</text>
</comment>
<dbReference type="EMBL" id="CAJVPI010000288">
    <property type="protein sequence ID" value="CAG8513913.1"/>
    <property type="molecule type" value="Genomic_DNA"/>
</dbReference>
<dbReference type="PANTHER" id="PTHR13501">
    <property type="entry name" value="CHLOROPLAST 50S RIBOSOMAL PROTEIN L22-RELATED"/>
    <property type="match status" value="1"/>
</dbReference>
<dbReference type="InterPro" id="IPR047867">
    <property type="entry name" value="Ribosomal_uL22_bac/org-type"/>
</dbReference>
<evidence type="ECO:0000256" key="4">
    <source>
        <dbReference type="RuleBase" id="RU004005"/>
    </source>
</evidence>
<organism evidence="5 6">
    <name type="scientific">Paraglomus brasilianum</name>
    <dbReference type="NCBI Taxonomy" id="144538"/>
    <lineage>
        <taxon>Eukaryota</taxon>
        <taxon>Fungi</taxon>
        <taxon>Fungi incertae sedis</taxon>
        <taxon>Mucoromycota</taxon>
        <taxon>Glomeromycotina</taxon>
        <taxon>Glomeromycetes</taxon>
        <taxon>Paraglomerales</taxon>
        <taxon>Paraglomeraceae</taxon>
        <taxon>Paraglomus</taxon>
    </lineage>
</organism>
<reference evidence="5" key="1">
    <citation type="submission" date="2021-06" db="EMBL/GenBank/DDBJ databases">
        <authorList>
            <person name="Kallberg Y."/>
            <person name="Tangrot J."/>
            <person name="Rosling A."/>
        </authorList>
    </citation>
    <scope>NUCLEOTIDE SEQUENCE</scope>
    <source>
        <strain evidence="5">BR232B</strain>
    </source>
</reference>
<dbReference type="Proteomes" id="UP000789739">
    <property type="component" value="Unassembled WGS sequence"/>
</dbReference>
<dbReference type="InterPro" id="IPR013880">
    <property type="entry name" value="Yos1"/>
</dbReference>
<name>A0A9N9A0T4_9GLOM</name>
<dbReference type="GO" id="GO:0003735">
    <property type="term" value="F:structural constituent of ribosome"/>
    <property type="evidence" value="ECO:0007669"/>
    <property type="project" value="InterPro"/>
</dbReference>
<evidence type="ECO:0000256" key="3">
    <source>
        <dbReference type="ARBA" id="ARBA00023274"/>
    </source>
</evidence>
<dbReference type="GO" id="GO:0006412">
    <property type="term" value="P:translation"/>
    <property type="evidence" value="ECO:0007669"/>
    <property type="project" value="InterPro"/>
</dbReference>
<evidence type="ECO:0000256" key="1">
    <source>
        <dbReference type="ARBA" id="ARBA00009451"/>
    </source>
</evidence>
<protein>
    <submittedName>
        <fullName evidence="5">3301_t:CDS:1</fullName>
    </submittedName>
</protein>
<dbReference type="AlphaFoldDB" id="A0A9N9A0T4"/>
<proteinExistence type="inferred from homology"/>
<gene>
    <name evidence="5" type="ORF">PBRASI_LOCUS3262</name>
</gene>